<sequence length="297" mass="34132">MALQSTQNLPEVIRNYEKVAEMVNRREMDRFIAQIRSRWDPPSHEEEDRFEGWTSEGVFTKCVYDMAFYSHDRPQPVIDPNGTDAEVNEQVQTKPSLDEIIMNYVQKPLILPPLSITERQKLLENIKTGMKQQVSASQIDPTALELPQDLDILLSMARGINGAGVPAETAYTKLIYEFGENFVPNKMPDEVRSRGESAFLRASGYNDGSGRKVPIAAFKLGGCEQHRSVYYVLMQLKGRSKIHSDAEWQIWDRIDIEVEHFDNLADWLQHETKVIEEMEGGARRELVVEVSDRYPLW</sequence>
<dbReference type="GeneID" id="35605148"/>
<dbReference type="RefSeq" id="XP_023631098.1">
    <property type="nucleotide sequence ID" value="XM_023775330.1"/>
</dbReference>
<evidence type="ECO:0000313" key="2">
    <source>
        <dbReference type="Proteomes" id="UP000225277"/>
    </source>
</evidence>
<dbReference type="AlphaFoldDB" id="A0A2D3VNB2"/>
<organism evidence="1 2">
    <name type="scientific">Ramularia collo-cygni</name>
    <dbReference type="NCBI Taxonomy" id="112498"/>
    <lineage>
        <taxon>Eukaryota</taxon>
        <taxon>Fungi</taxon>
        <taxon>Dikarya</taxon>
        <taxon>Ascomycota</taxon>
        <taxon>Pezizomycotina</taxon>
        <taxon>Dothideomycetes</taxon>
        <taxon>Dothideomycetidae</taxon>
        <taxon>Mycosphaerellales</taxon>
        <taxon>Mycosphaerellaceae</taxon>
        <taxon>Ramularia</taxon>
    </lineage>
</organism>
<name>A0A2D3VNB2_9PEZI</name>
<reference evidence="1 2" key="1">
    <citation type="submission" date="2016-03" db="EMBL/GenBank/DDBJ databases">
        <authorList>
            <person name="Ploux O."/>
        </authorList>
    </citation>
    <scope>NUCLEOTIDE SEQUENCE [LARGE SCALE GENOMIC DNA]</scope>
    <source>
        <strain evidence="1 2">URUG2</strain>
    </source>
</reference>
<proteinExistence type="predicted"/>
<keyword evidence="2" id="KW-1185">Reference proteome</keyword>
<dbReference type="Proteomes" id="UP000225277">
    <property type="component" value="Unassembled WGS sequence"/>
</dbReference>
<evidence type="ECO:0000313" key="1">
    <source>
        <dbReference type="EMBL" id="CZT24374.1"/>
    </source>
</evidence>
<gene>
    <name evidence="1" type="ORF">RCC_10099</name>
</gene>
<dbReference type="EMBL" id="FJUY01000021">
    <property type="protein sequence ID" value="CZT24374.1"/>
    <property type="molecule type" value="Genomic_DNA"/>
</dbReference>
<accession>A0A2D3VNB2</accession>
<dbReference type="OrthoDB" id="10470416at2759"/>
<protein>
    <submittedName>
        <fullName evidence="1">Uncharacterized protein</fullName>
    </submittedName>
</protein>